<feature type="compositionally biased region" description="Polar residues" evidence="1">
    <location>
        <begin position="243"/>
        <end position="252"/>
    </location>
</feature>
<dbReference type="Proteomes" id="UP000530660">
    <property type="component" value="Unassembled WGS sequence"/>
</dbReference>
<sequence length="399" mass="42971">MARRGRGTTASARRQQLQQRGKESVAGSLRPLVPFYVPDGAAGAGKVNTDLRFYESQERNDTSRPLFEPSPGAAGAAAPIPVRVRNWDARQGTFGREAVHYVSSTEPDAQAVQCRSSGAATQSVSAKHMTLKQGSESTSNLLTPEMILQNGGNMNSIAGNTQYACAEEEIAGPAHTPNLRPRARNSLPAPAQIEKTTVARSSTSTIQSTTFDQHEAAHRRMTGPSRGLDTSPQHARRNPRHGTLTSKSSQGKRSIPADEHARYAGSSYSSTTPAPQAVPVPQFAARYLANQAAFLQESPGWVSNQFPYPNRVAEHNLSGADMRLPTTFGAQHPIREMNHTGQPLMPLSIEASNVMHMRAPDPIMPHADSRSGAARTPCWHLGADSIRSGALSKFGNKRS</sequence>
<dbReference type="AlphaFoldDB" id="A0A7J7ING2"/>
<comment type="caution">
    <text evidence="2">The sequence shown here is derived from an EMBL/GenBank/DDBJ whole genome shotgun (WGS) entry which is preliminary data.</text>
</comment>
<feature type="region of interest" description="Disordered" evidence="1">
    <location>
        <begin position="57"/>
        <end position="78"/>
    </location>
</feature>
<keyword evidence="3" id="KW-1185">Reference proteome</keyword>
<evidence type="ECO:0000256" key="1">
    <source>
        <dbReference type="SAM" id="MobiDB-lite"/>
    </source>
</evidence>
<dbReference type="EMBL" id="VWRR01000003">
    <property type="protein sequence ID" value="KAF6004672.1"/>
    <property type="molecule type" value="Genomic_DNA"/>
</dbReference>
<evidence type="ECO:0000313" key="3">
    <source>
        <dbReference type="Proteomes" id="UP000530660"/>
    </source>
</evidence>
<feature type="region of interest" description="Disordered" evidence="1">
    <location>
        <begin position="1"/>
        <end position="29"/>
    </location>
</feature>
<proteinExistence type="predicted"/>
<feature type="region of interest" description="Disordered" evidence="1">
    <location>
        <begin position="195"/>
        <end position="276"/>
    </location>
</feature>
<protein>
    <submittedName>
        <fullName evidence="2">Uncharacterized protein</fullName>
    </submittedName>
</protein>
<reference evidence="2 3" key="1">
    <citation type="journal article" date="2020" name="J. Phycol.">
        <title>Comparative genome analysis reveals Cyanidiococcus gen. nov., a new extremophilic red algal genus sister to Cyanidioschyzon (Cyanidioschyzonaceae, Rhodophyta).</title>
        <authorList>
            <person name="Liu S.-L."/>
            <person name="Chiang Y.-R."/>
            <person name="Yoon H.S."/>
            <person name="Fu H.-Y."/>
        </authorList>
    </citation>
    <scope>NUCLEOTIDE SEQUENCE [LARGE SCALE GENOMIC DNA]</scope>
    <source>
        <strain evidence="2 3">THAL066</strain>
    </source>
</reference>
<gene>
    <name evidence="2" type="ORF">F1559_004987</name>
</gene>
<feature type="compositionally biased region" description="Polar residues" evidence="1">
    <location>
        <begin position="195"/>
        <end position="211"/>
    </location>
</feature>
<name>A0A7J7ING2_9RHOD</name>
<accession>A0A7J7ING2</accession>
<organism evidence="2 3">
    <name type="scientific">Cyanidiococcus yangmingshanensis</name>
    <dbReference type="NCBI Taxonomy" id="2690220"/>
    <lineage>
        <taxon>Eukaryota</taxon>
        <taxon>Rhodophyta</taxon>
        <taxon>Bangiophyceae</taxon>
        <taxon>Cyanidiales</taxon>
        <taxon>Cyanidiaceae</taxon>
        <taxon>Cyanidiococcus</taxon>
    </lineage>
</organism>
<dbReference type="OrthoDB" id="10657926at2759"/>
<evidence type="ECO:0000313" key="2">
    <source>
        <dbReference type="EMBL" id="KAF6004672.1"/>
    </source>
</evidence>